<evidence type="ECO:0000256" key="2">
    <source>
        <dbReference type="ARBA" id="ARBA00005011"/>
    </source>
</evidence>
<evidence type="ECO:0000256" key="6">
    <source>
        <dbReference type="ARBA" id="ARBA00022605"/>
    </source>
</evidence>
<evidence type="ECO:0000259" key="12">
    <source>
        <dbReference type="Pfam" id="PF00155"/>
    </source>
</evidence>
<dbReference type="AlphaFoldDB" id="A0A0M0K7K1"/>
<dbReference type="PANTHER" id="PTHR42885">
    <property type="entry name" value="HISTIDINOL-PHOSPHATE AMINOTRANSFERASE-RELATED"/>
    <property type="match status" value="1"/>
</dbReference>
<comment type="cofactor">
    <cofactor evidence="1">
        <name>pyridoxal 5'-phosphate</name>
        <dbReference type="ChEBI" id="CHEBI:597326"/>
    </cofactor>
</comment>
<dbReference type="PANTHER" id="PTHR42885:SF2">
    <property type="entry name" value="HISTIDINOL-PHOSPHATE AMINOTRANSFERASE"/>
    <property type="match status" value="1"/>
</dbReference>
<keyword evidence="9" id="KW-0368">Histidine biosynthesis</keyword>
<dbReference type="OrthoDB" id="10266190at2759"/>
<dbReference type="InterPro" id="IPR015424">
    <property type="entry name" value="PyrdxlP-dep_Trfase"/>
</dbReference>
<dbReference type="PROSITE" id="PS00599">
    <property type="entry name" value="AA_TRANSFER_CLASS_2"/>
    <property type="match status" value="1"/>
</dbReference>
<feature type="domain" description="Aminotransferase class I/classII large" evidence="12">
    <location>
        <begin position="23"/>
        <end position="370"/>
    </location>
</feature>
<evidence type="ECO:0000256" key="8">
    <source>
        <dbReference type="ARBA" id="ARBA00022898"/>
    </source>
</evidence>
<name>A0A0M0K7K1_9EUKA</name>
<evidence type="ECO:0000256" key="11">
    <source>
        <dbReference type="ARBA" id="ARBA00047481"/>
    </source>
</evidence>
<dbReference type="InterPro" id="IPR015421">
    <property type="entry name" value="PyrdxlP-dep_Trfase_major"/>
</dbReference>
<dbReference type="InterPro" id="IPR004839">
    <property type="entry name" value="Aminotransferase_I/II_large"/>
</dbReference>
<reference evidence="14" key="1">
    <citation type="journal article" date="2015" name="PLoS Genet.">
        <title>Genome Sequence and Transcriptome Analyses of Chrysochromulina tobin: Metabolic Tools for Enhanced Algal Fitness in the Prominent Order Prymnesiales (Haptophyceae).</title>
        <authorList>
            <person name="Hovde B.T."/>
            <person name="Deodato C.R."/>
            <person name="Hunsperger H.M."/>
            <person name="Ryken S.A."/>
            <person name="Yost W."/>
            <person name="Jha R.K."/>
            <person name="Patterson J."/>
            <person name="Monnat R.J. Jr."/>
            <person name="Barlow S.B."/>
            <person name="Starkenburg S.R."/>
            <person name="Cattolico R.A."/>
        </authorList>
    </citation>
    <scope>NUCLEOTIDE SEQUENCE</scope>
    <source>
        <strain evidence="14">CCMP291</strain>
    </source>
</reference>
<keyword evidence="7 13" id="KW-0808">Transferase</keyword>
<dbReference type="GO" id="GO:0000105">
    <property type="term" value="P:L-histidine biosynthetic process"/>
    <property type="evidence" value="ECO:0007669"/>
    <property type="project" value="UniProtKB-KW"/>
</dbReference>
<dbReference type="EMBL" id="JWZX01001070">
    <property type="protein sequence ID" value="KOO34846.1"/>
    <property type="molecule type" value="Genomic_DNA"/>
</dbReference>
<evidence type="ECO:0000313" key="14">
    <source>
        <dbReference type="Proteomes" id="UP000037460"/>
    </source>
</evidence>
<dbReference type="InterPro" id="IPR005861">
    <property type="entry name" value="HisP_aminotrans"/>
</dbReference>
<evidence type="ECO:0000256" key="9">
    <source>
        <dbReference type="ARBA" id="ARBA00023102"/>
    </source>
</evidence>
<protein>
    <recommendedName>
        <fullName evidence="4">histidinol-phosphate transaminase</fullName>
        <ecNumber evidence="4">2.6.1.9</ecNumber>
    </recommendedName>
    <alternativeName>
        <fullName evidence="10">Imidazole acetol-phosphate transaminase</fullName>
    </alternativeName>
</protein>
<keyword evidence="14" id="KW-1185">Reference proteome</keyword>
<evidence type="ECO:0000256" key="5">
    <source>
        <dbReference type="ARBA" id="ARBA00022576"/>
    </source>
</evidence>
<dbReference type="EC" id="2.6.1.9" evidence="4"/>
<dbReference type="HAMAP" id="MF_01023">
    <property type="entry name" value="HisC_aminotrans_2"/>
    <property type="match status" value="1"/>
</dbReference>
<dbReference type="InterPro" id="IPR015422">
    <property type="entry name" value="PyrdxlP-dep_Trfase_small"/>
</dbReference>
<dbReference type="GO" id="GO:0004400">
    <property type="term" value="F:histidinol-phosphate transaminase activity"/>
    <property type="evidence" value="ECO:0007669"/>
    <property type="project" value="UniProtKB-EC"/>
</dbReference>
<evidence type="ECO:0000256" key="7">
    <source>
        <dbReference type="ARBA" id="ARBA00022679"/>
    </source>
</evidence>
<comment type="caution">
    <text evidence="13">The sequence shown here is derived from an EMBL/GenBank/DDBJ whole genome shotgun (WGS) entry which is preliminary data.</text>
</comment>
<accession>A0A0M0K7K1</accession>
<comment type="catalytic activity">
    <reaction evidence="11">
        <text>L-histidinol phosphate + 2-oxoglutarate = 3-(imidazol-4-yl)-2-oxopropyl phosphate + L-glutamate</text>
        <dbReference type="Rhea" id="RHEA:23744"/>
        <dbReference type="ChEBI" id="CHEBI:16810"/>
        <dbReference type="ChEBI" id="CHEBI:29985"/>
        <dbReference type="ChEBI" id="CHEBI:57766"/>
        <dbReference type="ChEBI" id="CHEBI:57980"/>
        <dbReference type="EC" id="2.6.1.9"/>
    </reaction>
</comment>
<keyword evidence="8" id="KW-0663">Pyridoxal phosphate</keyword>
<keyword evidence="6" id="KW-0028">Amino-acid biosynthesis</keyword>
<comment type="pathway">
    <text evidence="2">Amino-acid biosynthesis; L-histidine biosynthesis; L-histidine from 5-phospho-alpha-D-ribose 1-diphosphate: step 7/9.</text>
</comment>
<dbReference type="Gene3D" id="3.40.640.10">
    <property type="entry name" value="Type I PLP-dependent aspartate aminotransferase-like (Major domain)"/>
    <property type="match status" value="1"/>
</dbReference>
<evidence type="ECO:0000256" key="3">
    <source>
        <dbReference type="ARBA" id="ARBA00008392"/>
    </source>
</evidence>
<dbReference type="InterPro" id="IPR001917">
    <property type="entry name" value="Aminotrans_II_pyridoxalP_BS"/>
</dbReference>
<dbReference type="Pfam" id="PF00155">
    <property type="entry name" value="Aminotran_1_2"/>
    <property type="match status" value="1"/>
</dbReference>
<evidence type="ECO:0000256" key="1">
    <source>
        <dbReference type="ARBA" id="ARBA00001933"/>
    </source>
</evidence>
<dbReference type="SUPFAM" id="SSF53383">
    <property type="entry name" value="PLP-dependent transferases"/>
    <property type="match status" value="1"/>
</dbReference>
<comment type="similarity">
    <text evidence="3">Belongs to the class-II pyridoxal-phosphate-dependent aminotransferase family.</text>
</comment>
<dbReference type="Proteomes" id="UP000037460">
    <property type="component" value="Unassembled WGS sequence"/>
</dbReference>
<organism evidence="13 14">
    <name type="scientific">Chrysochromulina tobinii</name>
    <dbReference type="NCBI Taxonomy" id="1460289"/>
    <lineage>
        <taxon>Eukaryota</taxon>
        <taxon>Haptista</taxon>
        <taxon>Haptophyta</taxon>
        <taxon>Prymnesiophyceae</taxon>
        <taxon>Prymnesiales</taxon>
        <taxon>Chrysochromulinaceae</taxon>
        <taxon>Chrysochromulina</taxon>
    </lineage>
</organism>
<dbReference type="CDD" id="cd00609">
    <property type="entry name" value="AAT_like"/>
    <property type="match status" value="1"/>
</dbReference>
<evidence type="ECO:0000256" key="10">
    <source>
        <dbReference type="ARBA" id="ARBA00030262"/>
    </source>
</evidence>
<gene>
    <name evidence="13" type="ORF">Ctob_009690</name>
</gene>
<evidence type="ECO:0000256" key="4">
    <source>
        <dbReference type="ARBA" id="ARBA00012748"/>
    </source>
</evidence>
<proteinExistence type="inferred from homology"/>
<sequence>MSRFLRPAVISMKAYAPGEQIKDAIKLNTNECAWGPSPEVLKAVAGVTPDQLRLYPSPMADRVRAAAADVFQVTADQVLVGNGSDDCLTVIMRSFLEPGDKCACPWPTYSLYDTLATIQGVEIMHCDWLEEEDPLLAAKGITSSGGGVSGHHLPISALLDTGAKVIFIATPNNPSATLVPLEQLDLLASQLEGVLVVDEAYIDYACDAAGQPAGLAMSWIPRLASRDNVIVLRTFSKSYSMAGGRLGLMFASEELIEHMNKVKDSYNVNALTQVAGEAALRDRKHFDWLVRETIRERDWVEAQLVQFGWTWPKTSANFLLAEVGSKELAARLYARLKAEGVLVRYWGSRPDLWTKLRITIGQRSSNEKFVGIVQKALAEDDGAAVKRPRNV</sequence>
<dbReference type="Gene3D" id="3.90.1150.10">
    <property type="entry name" value="Aspartate Aminotransferase, domain 1"/>
    <property type="match status" value="1"/>
</dbReference>
<dbReference type="NCBIfam" id="TIGR01141">
    <property type="entry name" value="hisC"/>
    <property type="match status" value="1"/>
</dbReference>
<keyword evidence="5 13" id="KW-0032">Aminotransferase</keyword>
<evidence type="ECO:0000313" key="13">
    <source>
        <dbReference type="EMBL" id="KOO34846.1"/>
    </source>
</evidence>
<dbReference type="GO" id="GO:0030170">
    <property type="term" value="F:pyridoxal phosphate binding"/>
    <property type="evidence" value="ECO:0007669"/>
    <property type="project" value="InterPro"/>
</dbReference>